<dbReference type="PROSITE" id="PS00061">
    <property type="entry name" value="ADH_SHORT"/>
    <property type="match status" value="1"/>
</dbReference>
<dbReference type="OrthoDB" id="822355at2"/>
<dbReference type="InterPro" id="IPR002347">
    <property type="entry name" value="SDR_fam"/>
</dbReference>
<evidence type="ECO:0000256" key="3">
    <source>
        <dbReference type="RuleBase" id="RU000363"/>
    </source>
</evidence>
<proteinExistence type="inferred from homology"/>
<dbReference type="PANTHER" id="PTHR44196:SF1">
    <property type="entry name" value="DEHYDROGENASE_REDUCTASE SDR FAMILY MEMBER 7B"/>
    <property type="match status" value="1"/>
</dbReference>
<dbReference type="InterPro" id="IPR020904">
    <property type="entry name" value="Sc_DH/Rdtase_CS"/>
</dbReference>
<protein>
    <submittedName>
        <fullName evidence="4">Short-chain dehydrogenase</fullName>
    </submittedName>
</protein>
<dbReference type="SUPFAM" id="SSF51735">
    <property type="entry name" value="NAD(P)-binding Rossmann-fold domains"/>
    <property type="match status" value="1"/>
</dbReference>
<dbReference type="NCBIfam" id="NF004825">
    <property type="entry name" value="PRK06181.1"/>
    <property type="match status" value="1"/>
</dbReference>
<gene>
    <name evidence="4" type="ORF">A4H97_08555</name>
</gene>
<evidence type="ECO:0000313" key="4">
    <source>
        <dbReference type="EMBL" id="OQP44421.1"/>
    </source>
</evidence>
<dbReference type="Pfam" id="PF00106">
    <property type="entry name" value="adh_short"/>
    <property type="match status" value="1"/>
</dbReference>
<evidence type="ECO:0000313" key="5">
    <source>
        <dbReference type="Proteomes" id="UP000192610"/>
    </source>
</evidence>
<dbReference type="STRING" id="354355.SAMN05660816_03835"/>
<keyword evidence="5" id="KW-1185">Reference proteome</keyword>
<name>A0A1V9EEE8_9BACT</name>
<reference evidence="5" key="1">
    <citation type="submission" date="2016-04" db="EMBL/GenBank/DDBJ databases">
        <authorList>
            <person name="Chen L."/>
            <person name="Zhuang W."/>
            <person name="Wang G."/>
        </authorList>
    </citation>
    <scope>NUCLEOTIDE SEQUENCE [LARGE SCALE GENOMIC DNA]</scope>
    <source>
        <strain evidence="5">17621</strain>
    </source>
</reference>
<dbReference type="PRINTS" id="PR00080">
    <property type="entry name" value="SDRFAMILY"/>
</dbReference>
<dbReference type="GO" id="GO:0016491">
    <property type="term" value="F:oxidoreductase activity"/>
    <property type="evidence" value="ECO:0007669"/>
    <property type="project" value="UniProtKB-KW"/>
</dbReference>
<sequence length="268" mass="29323">MSFLKDKVVAITGGSDGIGKALVDACIAAGAKVATCARNYDKLYTLQLQHANVMLHTITCDVSKEADCQRFIESTIKTFGGIDILINNAGISMRALFNDADIEVIKKVMDVNFFGSVYCTKYALPSILERKGTIVGVSSIAGYRGLPGRAAYSASKFALQGWLEAIRTELLHSGVHVMWVCPGFTASNIRNAALNESGEAQGESPLDEASLMSAEECSREILKAIENRKRTLVLTFNGKRTIFLNKLFPALTDKLVYKFFFKNNELSK</sequence>
<accession>A0A1V9EEE8</accession>
<comment type="caution">
    <text evidence="4">The sequence shown here is derived from an EMBL/GenBank/DDBJ whole genome shotgun (WGS) entry which is preliminary data.</text>
</comment>
<dbReference type="PRINTS" id="PR00081">
    <property type="entry name" value="GDHRDH"/>
</dbReference>
<comment type="similarity">
    <text evidence="1 3">Belongs to the short-chain dehydrogenases/reductases (SDR) family.</text>
</comment>
<dbReference type="RefSeq" id="WP_081202470.1">
    <property type="nucleotide sequence ID" value="NZ_FOCZ01000006.1"/>
</dbReference>
<dbReference type="InterPro" id="IPR036291">
    <property type="entry name" value="NAD(P)-bd_dom_sf"/>
</dbReference>
<organism evidence="4 5">
    <name type="scientific">Niastella yeongjuensis</name>
    <dbReference type="NCBI Taxonomy" id="354355"/>
    <lineage>
        <taxon>Bacteria</taxon>
        <taxon>Pseudomonadati</taxon>
        <taxon>Bacteroidota</taxon>
        <taxon>Chitinophagia</taxon>
        <taxon>Chitinophagales</taxon>
        <taxon>Chitinophagaceae</taxon>
        <taxon>Niastella</taxon>
    </lineage>
</organism>
<keyword evidence="2" id="KW-0560">Oxidoreductase</keyword>
<dbReference type="EMBL" id="LVXG01000034">
    <property type="protein sequence ID" value="OQP44421.1"/>
    <property type="molecule type" value="Genomic_DNA"/>
</dbReference>
<dbReference type="PANTHER" id="PTHR44196">
    <property type="entry name" value="DEHYDROGENASE/REDUCTASE SDR FAMILY MEMBER 7B"/>
    <property type="match status" value="1"/>
</dbReference>
<dbReference type="FunFam" id="3.40.50.720:FF:000084">
    <property type="entry name" value="Short-chain dehydrogenase reductase"/>
    <property type="match status" value="1"/>
</dbReference>
<dbReference type="Gene3D" id="3.40.50.720">
    <property type="entry name" value="NAD(P)-binding Rossmann-like Domain"/>
    <property type="match status" value="1"/>
</dbReference>
<dbReference type="Proteomes" id="UP000192610">
    <property type="component" value="Unassembled WGS sequence"/>
</dbReference>
<evidence type="ECO:0000256" key="2">
    <source>
        <dbReference type="ARBA" id="ARBA00023002"/>
    </source>
</evidence>
<dbReference type="AlphaFoldDB" id="A0A1V9EEE8"/>
<dbReference type="GO" id="GO:0016020">
    <property type="term" value="C:membrane"/>
    <property type="evidence" value="ECO:0007669"/>
    <property type="project" value="TreeGrafter"/>
</dbReference>
<evidence type="ECO:0000256" key="1">
    <source>
        <dbReference type="ARBA" id="ARBA00006484"/>
    </source>
</evidence>